<evidence type="ECO:0000313" key="2">
    <source>
        <dbReference type="Proteomes" id="UP001221208"/>
    </source>
</evidence>
<dbReference type="EMBL" id="JAQQXR010000001">
    <property type="protein sequence ID" value="MDC8757104.1"/>
    <property type="molecule type" value="Genomic_DNA"/>
</dbReference>
<dbReference type="Proteomes" id="UP001221208">
    <property type="component" value="Unassembled WGS sequence"/>
</dbReference>
<protein>
    <submittedName>
        <fullName evidence="1">Uncharacterized protein</fullName>
    </submittedName>
</protein>
<gene>
    <name evidence="1" type="ORF">OIK44_05800</name>
</gene>
<reference evidence="1 2" key="1">
    <citation type="submission" date="2022-10" db="EMBL/GenBank/DDBJ databases">
        <title>Janthinobacterium sp. hw3 Genome sequencing.</title>
        <authorList>
            <person name="Park S."/>
        </authorList>
    </citation>
    <scope>NUCLEOTIDE SEQUENCE [LARGE SCALE GENOMIC DNA]</scope>
    <source>
        <strain evidence="2">hw3</strain>
    </source>
</reference>
<dbReference type="RefSeq" id="WP_273669752.1">
    <property type="nucleotide sequence ID" value="NZ_JAQQXR010000001.1"/>
</dbReference>
<proteinExistence type="predicted"/>
<organism evidence="1 2">
    <name type="scientific">Janthinobacterium fluminis</name>
    <dbReference type="NCBI Taxonomy" id="2987524"/>
    <lineage>
        <taxon>Bacteria</taxon>
        <taxon>Pseudomonadati</taxon>
        <taxon>Pseudomonadota</taxon>
        <taxon>Betaproteobacteria</taxon>
        <taxon>Burkholderiales</taxon>
        <taxon>Oxalobacteraceae</taxon>
        <taxon>Janthinobacterium</taxon>
    </lineage>
</organism>
<keyword evidence="2" id="KW-1185">Reference proteome</keyword>
<evidence type="ECO:0000313" key="1">
    <source>
        <dbReference type="EMBL" id="MDC8757104.1"/>
    </source>
</evidence>
<sequence>MLRYGHGRAAVPREPDAALAFAFRVDVAGAVCTDALERKIGTYLRGVFSLLTVDVRQGDGVLSVVYRERWGLSSFEARINRILVDAETTGVSLMGFACASMASFDIGFSNMRVASTRGQTGAIVMDD</sequence>
<comment type="caution">
    <text evidence="1">The sequence shown here is derived from an EMBL/GenBank/DDBJ whole genome shotgun (WGS) entry which is preliminary data.</text>
</comment>
<accession>A0ABT5JWI6</accession>
<name>A0ABT5JWI6_9BURK</name>